<evidence type="ECO:0000313" key="1">
    <source>
        <dbReference type="EMBL" id="NEM99625.1"/>
    </source>
</evidence>
<protein>
    <submittedName>
        <fullName evidence="1">DUF1905 domain-containing protein</fullName>
    </submittedName>
</protein>
<dbReference type="Proteomes" id="UP000474777">
    <property type="component" value="Unassembled WGS sequence"/>
</dbReference>
<name>A0A6B3LXF8_9BACT</name>
<dbReference type="InterPro" id="IPR037079">
    <property type="entry name" value="AF2212/PG0164-like_sf"/>
</dbReference>
<dbReference type="AlphaFoldDB" id="A0A6B3LXF8"/>
<keyword evidence="2" id="KW-1185">Reference proteome</keyword>
<dbReference type="SUPFAM" id="SSF141694">
    <property type="entry name" value="AF2212/PG0164-like"/>
    <property type="match status" value="1"/>
</dbReference>
<dbReference type="InterPro" id="IPR015018">
    <property type="entry name" value="DUF1905"/>
</dbReference>
<dbReference type="RefSeq" id="WP_163916916.1">
    <property type="nucleotide sequence ID" value="NZ_JAAGWD010000011.1"/>
</dbReference>
<dbReference type="Pfam" id="PF08922">
    <property type="entry name" value="DUF1905"/>
    <property type="match status" value="1"/>
</dbReference>
<gene>
    <name evidence="1" type="ORF">GXP69_18145</name>
</gene>
<accession>A0A6B3LXF8</accession>
<dbReference type="Gene3D" id="2.40.30.100">
    <property type="entry name" value="AF2212/PG0164-like"/>
    <property type="match status" value="1"/>
</dbReference>
<comment type="caution">
    <text evidence="1">The sequence shown here is derived from an EMBL/GenBank/DDBJ whole genome shotgun (WGS) entry which is preliminary data.</text>
</comment>
<dbReference type="Pfam" id="PF13376">
    <property type="entry name" value="OmdA"/>
    <property type="match status" value="1"/>
</dbReference>
<reference evidence="1 2" key="1">
    <citation type="submission" date="2020-02" db="EMBL/GenBank/DDBJ databases">
        <authorList>
            <person name="Kim M.K."/>
        </authorList>
    </citation>
    <scope>NUCLEOTIDE SEQUENCE [LARGE SCALE GENOMIC DNA]</scope>
    <source>
        <strain evidence="1 2">BT327</strain>
    </source>
</reference>
<sequence>MHPTINYSTRISKLPHLPGPYIEVLPDVVQQLGGKFKIRLLCTLNDKLTFQGGLVALGGGSGYISINNARLKQLNLKPGDEVRVRLKPDNSEFGVNIPEELAELFAQDDEGKRMFELLPPGKQRYLITYVADVKSSQLRIDRALLLVNNLKQLPAGKASLRDILAK</sequence>
<dbReference type="EMBL" id="JAAGWD010000011">
    <property type="protein sequence ID" value="NEM99625.1"/>
    <property type="molecule type" value="Genomic_DNA"/>
</dbReference>
<organism evidence="1 2">
    <name type="scientific">Pontibacter burrus</name>
    <dbReference type="NCBI Taxonomy" id="2704466"/>
    <lineage>
        <taxon>Bacteria</taxon>
        <taxon>Pseudomonadati</taxon>
        <taxon>Bacteroidota</taxon>
        <taxon>Cytophagia</taxon>
        <taxon>Cytophagales</taxon>
        <taxon>Hymenobacteraceae</taxon>
        <taxon>Pontibacter</taxon>
    </lineage>
</organism>
<evidence type="ECO:0000313" key="2">
    <source>
        <dbReference type="Proteomes" id="UP000474777"/>
    </source>
</evidence>
<proteinExistence type="predicted"/>